<keyword evidence="6" id="KW-0067">ATP-binding</keyword>
<dbReference type="HAMAP" id="MF_00020">
    <property type="entry name" value="Acetate_kinase"/>
    <property type="match status" value="1"/>
</dbReference>
<accession>A0A0F9VAD6</accession>
<dbReference type="GO" id="GO:0006083">
    <property type="term" value="P:acetate metabolic process"/>
    <property type="evidence" value="ECO:0007669"/>
    <property type="project" value="TreeGrafter"/>
</dbReference>
<dbReference type="PANTHER" id="PTHR21060">
    <property type="entry name" value="ACETATE KINASE"/>
    <property type="match status" value="1"/>
</dbReference>
<dbReference type="AlphaFoldDB" id="A0A0F9VAD6"/>
<dbReference type="GO" id="GO:0046872">
    <property type="term" value="F:metal ion binding"/>
    <property type="evidence" value="ECO:0007669"/>
    <property type="project" value="UniProtKB-KW"/>
</dbReference>
<dbReference type="GO" id="GO:0005524">
    <property type="term" value="F:ATP binding"/>
    <property type="evidence" value="ECO:0007669"/>
    <property type="project" value="UniProtKB-KW"/>
</dbReference>
<dbReference type="InterPro" id="IPR004372">
    <property type="entry name" value="Ac/propionate_kinase"/>
</dbReference>
<keyword evidence="2" id="KW-0808">Transferase</keyword>
<dbReference type="PROSITE" id="PS01075">
    <property type="entry name" value="ACETATE_KINASE_1"/>
    <property type="match status" value="1"/>
</dbReference>
<evidence type="ECO:0008006" key="9">
    <source>
        <dbReference type="Google" id="ProtNLM"/>
    </source>
</evidence>
<keyword evidence="7" id="KW-0460">Magnesium</keyword>
<dbReference type="InterPro" id="IPR043129">
    <property type="entry name" value="ATPase_NBD"/>
</dbReference>
<protein>
    <recommendedName>
        <fullName evidence="9">Acetate kinase</fullName>
    </recommendedName>
</protein>
<dbReference type="Gene3D" id="3.30.420.40">
    <property type="match status" value="2"/>
</dbReference>
<evidence type="ECO:0000256" key="4">
    <source>
        <dbReference type="ARBA" id="ARBA00022741"/>
    </source>
</evidence>
<dbReference type="InterPro" id="IPR023865">
    <property type="entry name" value="Aliphatic_acid_kinase_CS"/>
</dbReference>
<dbReference type="PIRSF" id="PIRSF000722">
    <property type="entry name" value="Acetate_prop_kin"/>
    <property type="match status" value="1"/>
</dbReference>
<comment type="caution">
    <text evidence="8">The sequence shown here is derived from an EMBL/GenBank/DDBJ whole genome shotgun (WGS) entry which is preliminary data.</text>
</comment>
<dbReference type="GO" id="GO:0005829">
    <property type="term" value="C:cytosol"/>
    <property type="evidence" value="ECO:0007669"/>
    <property type="project" value="TreeGrafter"/>
</dbReference>
<evidence type="ECO:0000256" key="5">
    <source>
        <dbReference type="ARBA" id="ARBA00022777"/>
    </source>
</evidence>
<evidence type="ECO:0000256" key="1">
    <source>
        <dbReference type="ARBA" id="ARBA00022490"/>
    </source>
</evidence>
<evidence type="ECO:0000313" key="8">
    <source>
        <dbReference type="EMBL" id="KKO00980.1"/>
    </source>
</evidence>
<reference evidence="8" key="1">
    <citation type="journal article" date="2015" name="Nature">
        <title>Complex archaea that bridge the gap between prokaryotes and eukaryotes.</title>
        <authorList>
            <person name="Spang A."/>
            <person name="Saw J.H."/>
            <person name="Jorgensen S.L."/>
            <person name="Zaremba-Niedzwiedzka K."/>
            <person name="Martijn J."/>
            <person name="Lind A.E."/>
            <person name="van Eijk R."/>
            <person name="Schleper C."/>
            <person name="Guy L."/>
            <person name="Ettema T.J."/>
        </authorList>
    </citation>
    <scope>NUCLEOTIDE SEQUENCE</scope>
</reference>
<gene>
    <name evidence="8" type="ORF">LCGC14_0119600</name>
</gene>
<organism evidence="8">
    <name type="scientific">marine sediment metagenome</name>
    <dbReference type="NCBI Taxonomy" id="412755"/>
    <lineage>
        <taxon>unclassified sequences</taxon>
        <taxon>metagenomes</taxon>
        <taxon>ecological metagenomes</taxon>
    </lineage>
</organism>
<keyword evidence="1" id="KW-0963">Cytoplasm</keyword>
<evidence type="ECO:0000256" key="7">
    <source>
        <dbReference type="ARBA" id="ARBA00022842"/>
    </source>
</evidence>
<proteinExistence type="inferred from homology"/>
<dbReference type="NCBIfam" id="TIGR00016">
    <property type="entry name" value="ackA"/>
    <property type="match status" value="1"/>
</dbReference>
<name>A0A0F9VAD6_9ZZZZ</name>
<dbReference type="SUPFAM" id="SSF53067">
    <property type="entry name" value="Actin-like ATPase domain"/>
    <property type="match status" value="2"/>
</dbReference>
<dbReference type="PRINTS" id="PR00471">
    <property type="entry name" value="ACETATEKNASE"/>
</dbReference>
<dbReference type="InterPro" id="IPR000890">
    <property type="entry name" value="Aliphatic_acid_kin_short-chain"/>
</dbReference>
<dbReference type="GO" id="GO:0008776">
    <property type="term" value="F:acetate kinase activity"/>
    <property type="evidence" value="ECO:0007669"/>
    <property type="project" value="TreeGrafter"/>
</dbReference>
<dbReference type="Pfam" id="PF00871">
    <property type="entry name" value="Acetate_kinase"/>
    <property type="match status" value="1"/>
</dbReference>
<keyword evidence="3" id="KW-0479">Metal-binding</keyword>
<keyword evidence="4" id="KW-0547">Nucleotide-binding</keyword>
<sequence length="399" mass="42887">MSDILVVNSGSSSIKFALFSHASHKDLTLAALKLHYSGHFSGLGGGQSNVTLHNDVGAALLNTGLKPAQDHNDALSQLCVWLSKRENEFELIGVGHRVVHGGRDFLAPQIINDDQVEALEELGPLAPLHQPYCLAPIRQLRKQLPDVPQIACFDTAFHARQSEMIRRYALPRALSERGLLRYGFHGLSYEYIKCVLADYLPPEMPHGRVIVAHLGNGASLCGLKDGQSVASTMGFSAVEGLPMGTRSGSLDPGLVLHLLEHEGMSTAEVSDLLYRRSGLLGVSGISGDMQVLLASSAKEADEAIELYCHRIAHEIGGLAADLGGVDQLIFTAGIGEHAAEVRSRVVSRCTWLGAELDSDANAQHGPCISKPSSRLGAWVIPTDEARMIAWHSLQLLALP</sequence>
<keyword evidence="5" id="KW-0418">Kinase</keyword>
<evidence type="ECO:0000256" key="2">
    <source>
        <dbReference type="ARBA" id="ARBA00022679"/>
    </source>
</evidence>
<evidence type="ECO:0000256" key="6">
    <source>
        <dbReference type="ARBA" id="ARBA00022840"/>
    </source>
</evidence>
<evidence type="ECO:0000256" key="3">
    <source>
        <dbReference type="ARBA" id="ARBA00022723"/>
    </source>
</evidence>
<dbReference type="PANTHER" id="PTHR21060:SF21">
    <property type="entry name" value="ACETATE KINASE"/>
    <property type="match status" value="1"/>
</dbReference>
<dbReference type="EMBL" id="LAZR01000037">
    <property type="protein sequence ID" value="KKO00980.1"/>
    <property type="molecule type" value="Genomic_DNA"/>
</dbReference>